<dbReference type="InterPro" id="IPR014721">
    <property type="entry name" value="Ribsml_uS5_D2-typ_fold_subgr"/>
</dbReference>
<dbReference type="Gene3D" id="3.30.565.10">
    <property type="entry name" value="Histidine kinase-like ATPase, C-terminal domain"/>
    <property type="match status" value="1"/>
</dbReference>
<organism evidence="7 8">
    <name type="scientific">Sporosarcina koreensis</name>
    <dbReference type="NCBI Taxonomy" id="334735"/>
    <lineage>
        <taxon>Bacteria</taxon>
        <taxon>Bacillati</taxon>
        <taxon>Bacillota</taxon>
        <taxon>Bacilli</taxon>
        <taxon>Bacillales</taxon>
        <taxon>Caryophanaceae</taxon>
        <taxon>Sporosarcina</taxon>
    </lineage>
</organism>
<dbReference type="InterPro" id="IPR014762">
    <property type="entry name" value="DNA_mismatch_repair_CS"/>
</dbReference>
<keyword evidence="2 4" id="KW-0227">DNA damage</keyword>
<dbReference type="InterPro" id="IPR020667">
    <property type="entry name" value="DNA_mismatch_repair_MutL"/>
</dbReference>
<comment type="similarity">
    <text evidence="1 4">Belongs to the DNA mismatch repair MutL/HexB family.</text>
</comment>
<evidence type="ECO:0000313" key="8">
    <source>
        <dbReference type="Proteomes" id="UP001596071"/>
    </source>
</evidence>
<dbReference type="CDD" id="cd00782">
    <property type="entry name" value="MutL_Trans"/>
    <property type="match status" value="1"/>
</dbReference>
<comment type="caution">
    <text evidence="7">The sequence shown here is derived from an EMBL/GenBank/DDBJ whole genome shotgun (WGS) entry which is preliminary data.</text>
</comment>
<dbReference type="Gene3D" id="3.30.1540.20">
    <property type="entry name" value="MutL, C-terminal domain, dimerisation subdomain"/>
    <property type="match status" value="1"/>
</dbReference>
<dbReference type="SMART" id="SM00853">
    <property type="entry name" value="MutL_C"/>
    <property type="match status" value="1"/>
</dbReference>
<dbReference type="SMART" id="SM01340">
    <property type="entry name" value="DNA_mis_repair"/>
    <property type="match status" value="1"/>
</dbReference>
<evidence type="ECO:0000259" key="5">
    <source>
        <dbReference type="SMART" id="SM00853"/>
    </source>
</evidence>
<reference evidence="8" key="1">
    <citation type="journal article" date="2019" name="Int. J. Syst. Evol. Microbiol.">
        <title>The Global Catalogue of Microorganisms (GCM) 10K type strain sequencing project: providing services to taxonomists for standard genome sequencing and annotation.</title>
        <authorList>
            <consortium name="The Broad Institute Genomics Platform"/>
            <consortium name="The Broad Institute Genome Sequencing Center for Infectious Disease"/>
            <person name="Wu L."/>
            <person name="Ma J."/>
        </authorList>
    </citation>
    <scope>NUCLEOTIDE SEQUENCE [LARGE SCALE GENOMIC DNA]</scope>
    <source>
        <strain evidence="8">KACC 11299</strain>
    </source>
</reference>
<evidence type="ECO:0000313" key="7">
    <source>
        <dbReference type="EMBL" id="MFC5603140.1"/>
    </source>
</evidence>
<evidence type="ECO:0000256" key="2">
    <source>
        <dbReference type="ARBA" id="ARBA00022763"/>
    </source>
</evidence>
<protein>
    <recommendedName>
        <fullName evidence="4">DNA mismatch repair protein MutL</fullName>
    </recommendedName>
</protein>
<dbReference type="NCBIfam" id="NF000950">
    <property type="entry name" value="PRK00095.1-3"/>
    <property type="match status" value="1"/>
</dbReference>
<gene>
    <name evidence="4 7" type="primary">mutL</name>
    <name evidence="7" type="ORF">ACFPTP_07870</name>
</gene>
<dbReference type="InterPro" id="IPR020568">
    <property type="entry name" value="Ribosomal_Su5_D2-typ_SF"/>
</dbReference>
<feature type="domain" description="MutL C-terminal dimerisation" evidence="5">
    <location>
        <begin position="447"/>
        <end position="590"/>
    </location>
</feature>
<dbReference type="InterPro" id="IPR002099">
    <property type="entry name" value="MutL/Mlh/PMS"/>
</dbReference>
<evidence type="ECO:0000256" key="3">
    <source>
        <dbReference type="ARBA" id="ARBA00023204"/>
    </source>
</evidence>
<evidence type="ECO:0000259" key="6">
    <source>
        <dbReference type="SMART" id="SM01340"/>
    </source>
</evidence>
<dbReference type="Proteomes" id="UP001596071">
    <property type="component" value="Unassembled WGS sequence"/>
</dbReference>
<dbReference type="InterPro" id="IPR036890">
    <property type="entry name" value="HATPase_C_sf"/>
</dbReference>
<dbReference type="InterPro" id="IPR038973">
    <property type="entry name" value="MutL/Mlh/Pms-like"/>
</dbReference>
<dbReference type="NCBIfam" id="TIGR00585">
    <property type="entry name" value="mutl"/>
    <property type="match status" value="1"/>
</dbReference>
<feature type="domain" description="DNA mismatch repair protein S5" evidence="6">
    <location>
        <begin position="208"/>
        <end position="326"/>
    </location>
</feature>
<dbReference type="SUPFAM" id="SSF54211">
    <property type="entry name" value="Ribosomal protein S5 domain 2-like"/>
    <property type="match status" value="1"/>
</dbReference>
<dbReference type="InterPro" id="IPR014790">
    <property type="entry name" value="MutL_C"/>
</dbReference>
<keyword evidence="7" id="KW-0378">Hydrolase</keyword>
<dbReference type="Pfam" id="PF13589">
    <property type="entry name" value="HATPase_c_3"/>
    <property type="match status" value="1"/>
</dbReference>
<dbReference type="Gene3D" id="3.30.1370.100">
    <property type="entry name" value="MutL, C-terminal domain, regulatory subdomain"/>
    <property type="match status" value="1"/>
</dbReference>
<dbReference type="PANTHER" id="PTHR10073">
    <property type="entry name" value="DNA MISMATCH REPAIR PROTEIN MLH, PMS, MUTL"/>
    <property type="match status" value="1"/>
</dbReference>
<sequence>MDIISVMDDSLSNKIAAGEVVERPASIVKELVENSIDADSTSIEIALEEAGLTSIRVTDNGKGMSRRDAVLSFERHATSKISNEHDLFRIRTLGFRGEALASIASVSKVSLFTSDGETEGTEVQLDGGVVVKQSTAAFRKGTDMTVSHLFYNTPARLKYMKTIQTELGHTIDLVNRIALSHPHIAFKLSHHSQTILHTSGSGDRRKVLTDIYGMAVARKMVPFTGENADFKVDGYVTLPEMTRASRNYMTLIVNGRWVKSYAANQAVLDGLHTYLPIGRFPIAVINVETDPFLTDVNVHPSKQHIRLSKEGELFDLIKSSVRDAVKRSIIVPDAVKREPVKRIPSEQVTIWNEFQPASVRKETEVEQKKQEEPTFDTNLVEKKSLQTLYEPVMQEPVQTVQPEKVMEVQAIEEIEETNKTAASELTEPLDTTETAESKEKRFPSLVPVGQVHGTYIVAQNEDGFYMIDQHAAQERIKYEFFRDKLSRVEEDERQLLLMPLIFHYSGDDMVKIEENKEALHEVGVFLEDFGPSSYTVKEYPAWFPAGEASALIEELIEQVLTTRKTDIGKLREETAIMMSCKRSIKANHYLTIADMERLLNDLSLAENPYTCPHGRPVLIHFSTYEIEKMFKRVM</sequence>
<dbReference type="InterPro" id="IPR042121">
    <property type="entry name" value="MutL_C_regsub"/>
</dbReference>
<dbReference type="PROSITE" id="PS00058">
    <property type="entry name" value="DNA_MISMATCH_REPAIR_1"/>
    <property type="match status" value="1"/>
</dbReference>
<name>A0ABW0TVU0_9BACL</name>
<evidence type="ECO:0000256" key="4">
    <source>
        <dbReference type="HAMAP-Rule" id="MF_00149"/>
    </source>
</evidence>
<dbReference type="Pfam" id="PF01119">
    <property type="entry name" value="DNA_mis_repair"/>
    <property type="match status" value="1"/>
</dbReference>
<dbReference type="PANTHER" id="PTHR10073:SF12">
    <property type="entry name" value="DNA MISMATCH REPAIR PROTEIN MLH1"/>
    <property type="match status" value="1"/>
</dbReference>
<dbReference type="CDD" id="cd16926">
    <property type="entry name" value="HATPase_MutL-MLH-PMS-like"/>
    <property type="match status" value="1"/>
</dbReference>
<dbReference type="RefSeq" id="WP_381443442.1">
    <property type="nucleotide sequence ID" value="NZ_JBHSNP010000011.1"/>
</dbReference>
<dbReference type="InterPro" id="IPR013507">
    <property type="entry name" value="DNA_mismatch_S5_2-like"/>
</dbReference>
<dbReference type="HAMAP" id="MF_00149">
    <property type="entry name" value="DNA_mis_repair"/>
    <property type="match status" value="1"/>
</dbReference>
<dbReference type="SUPFAM" id="SSF118116">
    <property type="entry name" value="DNA mismatch repair protein MutL"/>
    <property type="match status" value="1"/>
</dbReference>
<keyword evidence="7" id="KW-0540">Nuclease</keyword>
<keyword evidence="8" id="KW-1185">Reference proteome</keyword>
<accession>A0ABW0TVU0</accession>
<evidence type="ECO:0000256" key="1">
    <source>
        <dbReference type="ARBA" id="ARBA00006082"/>
    </source>
</evidence>
<dbReference type="Pfam" id="PF08676">
    <property type="entry name" value="MutL_C"/>
    <property type="match status" value="1"/>
</dbReference>
<comment type="function">
    <text evidence="4">This protein is involved in the repair of mismatches in DNA. It is required for dam-dependent methyl-directed DNA mismatch repair. May act as a 'molecular matchmaker', a protein that promotes the formation of a stable complex between two or more DNA-binding proteins in an ATP-dependent manner without itself being part of a final effector complex.</text>
</comment>
<dbReference type="SUPFAM" id="SSF55874">
    <property type="entry name" value="ATPase domain of HSP90 chaperone/DNA topoisomerase II/histidine kinase"/>
    <property type="match status" value="1"/>
</dbReference>
<dbReference type="GO" id="GO:0004519">
    <property type="term" value="F:endonuclease activity"/>
    <property type="evidence" value="ECO:0007669"/>
    <property type="project" value="UniProtKB-KW"/>
</dbReference>
<dbReference type="InterPro" id="IPR037198">
    <property type="entry name" value="MutL_C_sf"/>
</dbReference>
<dbReference type="InterPro" id="IPR042120">
    <property type="entry name" value="MutL_C_dimsub"/>
</dbReference>
<keyword evidence="7" id="KW-0255">Endonuclease</keyword>
<dbReference type="Gene3D" id="3.30.230.10">
    <property type="match status" value="1"/>
</dbReference>
<proteinExistence type="inferred from homology"/>
<dbReference type="EMBL" id="JBHSNP010000011">
    <property type="protein sequence ID" value="MFC5603140.1"/>
    <property type="molecule type" value="Genomic_DNA"/>
</dbReference>
<keyword evidence="3 4" id="KW-0234">DNA repair</keyword>